<protein>
    <submittedName>
        <fullName evidence="1">Uncharacterized protein</fullName>
    </submittedName>
</protein>
<sequence length="126" mass="14334">MHRLLVILIVFGVLTVEASEDGAFIGTWTPYSKGYWEFGDLNVSSDKLSWGKCKEVPYSIFKRDGDGDYLELSPSRPCSLRRPASFLIMKLKSATELEVTICHERTELDKEPGQRMCSWGVLNRTQ</sequence>
<evidence type="ECO:0000313" key="1">
    <source>
        <dbReference type="EMBL" id="BAU47349.1"/>
    </source>
</evidence>
<name>A0A1B4V1J5_9GAMM</name>
<reference evidence="1 2" key="1">
    <citation type="submission" date="2015-08" db="EMBL/GenBank/DDBJ databases">
        <title>Complete genome sequence of Sulfurifustis variabilis.</title>
        <authorList>
            <person name="Miura A."/>
            <person name="Kojima H."/>
            <person name="Fukui M."/>
        </authorList>
    </citation>
    <scope>NUCLEOTIDE SEQUENCE [LARGE SCALE GENOMIC DNA]</scope>
    <source>
        <strain evidence="2">skN76</strain>
    </source>
</reference>
<evidence type="ECO:0000313" key="2">
    <source>
        <dbReference type="Proteomes" id="UP000218899"/>
    </source>
</evidence>
<gene>
    <name evidence="1" type="ORF">SVA_0770</name>
</gene>
<dbReference type="KEGG" id="sva:SVA_0770"/>
<accession>A0A1B4V1J5</accession>
<dbReference type="EMBL" id="AP014936">
    <property type="protein sequence ID" value="BAU47349.1"/>
    <property type="molecule type" value="Genomic_DNA"/>
</dbReference>
<dbReference type="AlphaFoldDB" id="A0A1B4V1J5"/>
<proteinExistence type="predicted"/>
<keyword evidence="2" id="KW-1185">Reference proteome</keyword>
<organism evidence="1 2">
    <name type="scientific">Sulfurifustis variabilis</name>
    <dbReference type="NCBI Taxonomy" id="1675686"/>
    <lineage>
        <taxon>Bacteria</taxon>
        <taxon>Pseudomonadati</taxon>
        <taxon>Pseudomonadota</taxon>
        <taxon>Gammaproteobacteria</taxon>
        <taxon>Acidiferrobacterales</taxon>
        <taxon>Acidiferrobacteraceae</taxon>
        <taxon>Sulfurifustis</taxon>
    </lineage>
</organism>
<dbReference type="Proteomes" id="UP000218899">
    <property type="component" value="Chromosome"/>
</dbReference>